<evidence type="ECO:0000256" key="1">
    <source>
        <dbReference type="ARBA" id="ARBA00023015"/>
    </source>
</evidence>
<evidence type="ECO:0000259" key="4">
    <source>
        <dbReference type="SMART" id="SM00345"/>
    </source>
</evidence>
<dbReference type="InterPro" id="IPR011711">
    <property type="entry name" value="GntR_C"/>
</dbReference>
<keyword evidence="3" id="KW-0804">Transcription</keyword>
<keyword evidence="7" id="KW-1185">Reference proteome</keyword>
<dbReference type="SUPFAM" id="SSF48008">
    <property type="entry name" value="GntR ligand-binding domain-like"/>
    <property type="match status" value="1"/>
</dbReference>
<evidence type="ECO:0000259" key="5">
    <source>
        <dbReference type="SMART" id="SM00895"/>
    </source>
</evidence>
<dbReference type="Proteomes" id="UP000198307">
    <property type="component" value="Unassembled WGS sequence"/>
</dbReference>
<dbReference type="GO" id="GO:0003677">
    <property type="term" value="F:DNA binding"/>
    <property type="evidence" value="ECO:0007669"/>
    <property type="project" value="UniProtKB-KW"/>
</dbReference>
<protein>
    <submittedName>
        <fullName evidence="6">Transcriptional regulator, GntR family</fullName>
    </submittedName>
</protein>
<dbReference type="OrthoDB" id="9799812at2"/>
<dbReference type="PRINTS" id="PR00035">
    <property type="entry name" value="HTHGNTR"/>
</dbReference>
<evidence type="ECO:0000256" key="2">
    <source>
        <dbReference type="ARBA" id="ARBA00023125"/>
    </source>
</evidence>
<feature type="domain" description="HTH gntR-type" evidence="4">
    <location>
        <begin position="11"/>
        <end position="68"/>
    </location>
</feature>
<gene>
    <name evidence="6" type="ORF">SAMN05444959_12413</name>
</gene>
<dbReference type="SUPFAM" id="SSF46785">
    <property type="entry name" value="Winged helix' DNA-binding domain"/>
    <property type="match status" value="2"/>
</dbReference>
<dbReference type="InterPro" id="IPR036388">
    <property type="entry name" value="WH-like_DNA-bd_sf"/>
</dbReference>
<dbReference type="SMART" id="SM00895">
    <property type="entry name" value="FCD"/>
    <property type="match status" value="1"/>
</dbReference>
<sequence length="300" mass="34433">MARTDERFKHAYNGLLKRCHSLGVGAKLSSELALAEELDVSRTVIRAALARLDEDGVISWQGRNKTVMRLPKPTDRMEVASTPPSPEVLEERFFDWVLRFDVPAGTPLNVAQLARDFEVPPHSLQEFLASLSRFGLVRRRDRGGWELLGFTEDFAVELSDFRTVLEMNAISHLIACPDDHPIWARLEQLRQDHLELAENLETRYHDFSRLDERFHETIGSSVNNRFIKEFQRVISLIFHYHYQWEKQTEKKRNAAAIAEHLALIDALQSREETAALAAARAHLDTAKNTLRASMRTHNLS</sequence>
<proteinExistence type="predicted"/>
<dbReference type="RefSeq" id="WP_089345968.1">
    <property type="nucleotide sequence ID" value="NZ_CP067131.1"/>
</dbReference>
<dbReference type="Gene3D" id="1.10.10.10">
    <property type="entry name" value="Winged helix-like DNA-binding domain superfamily/Winged helix DNA-binding domain"/>
    <property type="match status" value="1"/>
</dbReference>
<evidence type="ECO:0000313" key="7">
    <source>
        <dbReference type="Proteomes" id="UP000198307"/>
    </source>
</evidence>
<dbReference type="Pfam" id="PF07729">
    <property type="entry name" value="FCD"/>
    <property type="match status" value="1"/>
</dbReference>
<reference evidence="6 7" key="1">
    <citation type="submission" date="2017-07" db="EMBL/GenBank/DDBJ databases">
        <authorList>
            <person name="Sun Z.S."/>
            <person name="Albrecht U."/>
            <person name="Echele G."/>
            <person name="Lee C.C."/>
        </authorList>
    </citation>
    <scope>NUCLEOTIDE SEQUENCE [LARGE SCALE GENOMIC DNA]</scope>
    <source>
        <strain evidence="6 7">DSM 14827</strain>
    </source>
</reference>
<name>A0A239Q290_9RHOB</name>
<dbReference type="Gene3D" id="1.20.120.530">
    <property type="entry name" value="GntR ligand-binding domain-like"/>
    <property type="match status" value="1"/>
</dbReference>
<organism evidence="6 7">
    <name type="scientific">Paracoccus seriniphilus</name>
    <dbReference type="NCBI Taxonomy" id="184748"/>
    <lineage>
        <taxon>Bacteria</taxon>
        <taxon>Pseudomonadati</taxon>
        <taxon>Pseudomonadota</taxon>
        <taxon>Alphaproteobacteria</taxon>
        <taxon>Rhodobacterales</taxon>
        <taxon>Paracoccaceae</taxon>
        <taxon>Paracoccus</taxon>
    </lineage>
</organism>
<accession>A0A239Q290</accession>
<dbReference type="EMBL" id="FZQB01000024">
    <property type="protein sequence ID" value="SNT76671.1"/>
    <property type="molecule type" value="Genomic_DNA"/>
</dbReference>
<evidence type="ECO:0000313" key="6">
    <source>
        <dbReference type="EMBL" id="SNT76671.1"/>
    </source>
</evidence>
<dbReference type="InterPro" id="IPR000524">
    <property type="entry name" value="Tscrpt_reg_HTH_GntR"/>
</dbReference>
<dbReference type="PANTHER" id="PTHR43537">
    <property type="entry name" value="TRANSCRIPTIONAL REGULATOR, GNTR FAMILY"/>
    <property type="match status" value="1"/>
</dbReference>
<dbReference type="GO" id="GO:0003700">
    <property type="term" value="F:DNA-binding transcription factor activity"/>
    <property type="evidence" value="ECO:0007669"/>
    <property type="project" value="InterPro"/>
</dbReference>
<dbReference type="InterPro" id="IPR008920">
    <property type="entry name" value="TF_FadR/GntR_C"/>
</dbReference>
<keyword evidence="2" id="KW-0238">DNA-binding</keyword>
<feature type="domain" description="GntR C-terminal" evidence="5">
    <location>
        <begin position="157"/>
        <end position="285"/>
    </location>
</feature>
<dbReference type="PANTHER" id="PTHR43537:SF51">
    <property type="entry name" value="HTH-TYPE TRANSCRIPTIONAL REGULATOR LGOR-RELATED"/>
    <property type="match status" value="1"/>
</dbReference>
<dbReference type="SMART" id="SM00345">
    <property type="entry name" value="HTH_GNTR"/>
    <property type="match status" value="2"/>
</dbReference>
<keyword evidence="1" id="KW-0805">Transcription regulation</keyword>
<dbReference type="Pfam" id="PF00392">
    <property type="entry name" value="GntR"/>
    <property type="match status" value="1"/>
</dbReference>
<dbReference type="InterPro" id="IPR036390">
    <property type="entry name" value="WH_DNA-bd_sf"/>
</dbReference>
<evidence type="ECO:0000256" key="3">
    <source>
        <dbReference type="ARBA" id="ARBA00023163"/>
    </source>
</evidence>
<feature type="domain" description="HTH gntR-type" evidence="4">
    <location>
        <begin position="89"/>
        <end position="147"/>
    </location>
</feature>
<dbReference type="AlphaFoldDB" id="A0A239Q290"/>